<feature type="region of interest" description="Disordered" evidence="1">
    <location>
        <begin position="1"/>
        <end position="56"/>
    </location>
</feature>
<feature type="compositionally biased region" description="Low complexity" evidence="1">
    <location>
        <begin position="23"/>
        <end position="33"/>
    </location>
</feature>
<evidence type="ECO:0000313" key="3">
    <source>
        <dbReference type="Proteomes" id="UP001250932"/>
    </source>
</evidence>
<sequence>MAPQLPAPFDPKETRHGFSEFETLPSNPTETLPTPLPYYKKHEDSDSKNQPSLDQKPEGLFLDITLAEDFDEDLEFRRGNLYYPVRPTEEFSINSPAVYVVFRVFKHFAAYQVIGQMFPDTIAEWPNEEMLDEDVVYLSLEDESGYLKFFPPPETGWKAGQYRIDIYVGYEANAVTKMGTMRFRVTQNS</sequence>
<keyword evidence="3" id="KW-1185">Reference proteome</keyword>
<dbReference type="RefSeq" id="WP_313833971.1">
    <property type="nucleotide sequence ID" value="NZ_JAQOUE010000001.1"/>
</dbReference>
<comment type="caution">
    <text evidence="2">The sequence shown here is derived from an EMBL/GenBank/DDBJ whole genome shotgun (WGS) entry which is preliminary data.</text>
</comment>
<dbReference type="Proteomes" id="UP001250932">
    <property type="component" value="Unassembled WGS sequence"/>
</dbReference>
<evidence type="ECO:0000256" key="1">
    <source>
        <dbReference type="SAM" id="MobiDB-lite"/>
    </source>
</evidence>
<feature type="compositionally biased region" description="Basic and acidic residues" evidence="1">
    <location>
        <begin position="10"/>
        <end position="19"/>
    </location>
</feature>
<organism evidence="2 3">
    <name type="scientific">Candidatus Nitronereus thalassa</name>
    <dbReference type="NCBI Taxonomy" id="3020898"/>
    <lineage>
        <taxon>Bacteria</taxon>
        <taxon>Pseudomonadati</taxon>
        <taxon>Nitrospirota</taxon>
        <taxon>Nitrospiria</taxon>
        <taxon>Nitrospirales</taxon>
        <taxon>Nitrospiraceae</taxon>
        <taxon>Candidatus Nitronereus</taxon>
    </lineage>
</organism>
<proteinExistence type="predicted"/>
<accession>A0ABU3KAU9</accession>
<name>A0ABU3KAU9_9BACT</name>
<protein>
    <submittedName>
        <fullName evidence="2">Uncharacterized protein</fullName>
    </submittedName>
</protein>
<dbReference type="EMBL" id="JAQOUE010000001">
    <property type="protein sequence ID" value="MDT7043404.1"/>
    <property type="molecule type" value="Genomic_DNA"/>
</dbReference>
<evidence type="ECO:0000313" key="2">
    <source>
        <dbReference type="EMBL" id="MDT7043404.1"/>
    </source>
</evidence>
<gene>
    <name evidence="2" type="ORF">PPG34_13670</name>
</gene>
<reference evidence="2 3" key="1">
    <citation type="journal article" date="2023" name="ISME J.">
        <title>Cultivation and genomic characterization of novel and ubiquitous marine nitrite-oxidizing bacteria from the Nitrospirales.</title>
        <authorList>
            <person name="Mueller A.J."/>
            <person name="Daebeler A."/>
            <person name="Herbold C.W."/>
            <person name="Kirkegaard R.H."/>
            <person name="Daims H."/>
        </authorList>
    </citation>
    <scope>NUCLEOTIDE SEQUENCE [LARGE SCALE GENOMIC DNA]</scope>
    <source>
        <strain evidence="2 3">EB</strain>
    </source>
</reference>